<feature type="non-terminal residue" evidence="2">
    <location>
        <position position="1"/>
    </location>
</feature>
<reference evidence="2" key="1">
    <citation type="journal article" date="2019" name="Sci. Rep.">
        <title>Draft genome of Tanacetum cinerariifolium, the natural source of mosquito coil.</title>
        <authorList>
            <person name="Yamashiro T."/>
            <person name="Shiraishi A."/>
            <person name="Satake H."/>
            <person name="Nakayama K."/>
        </authorList>
    </citation>
    <scope>NUCLEOTIDE SEQUENCE</scope>
</reference>
<protein>
    <submittedName>
        <fullName evidence="2">Uncharacterized protein</fullName>
    </submittedName>
</protein>
<evidence type="ECO:0000256" key="1">
    <source>
        <dbReference type="SAM" id="MobiDB-lite"/>
    </source>
</evidence>
<organism evidence="2">
    <name type="scientific">Tanacetum cinerariifolium</name>
    <name type="common">Dalmatian daisy</name>
    <name type="synonym">Chrysanthemum cinerariifolium</name>
    <dbReference type="NCBI Taxonomy" id="118510"/>
    <lineage>
        <taxon>Eukaryota</taxon>
        <taxon>Viridiplantae</taxon>
        <taxon>Streptophyta</taxon>
        <taxon>Embryophyta</taxon>
        <taxon>Tracheophyta</taxon>
        <taxon>Spermatophyta</taxon>
        <taxon>Magnoliopsida</taxon>
        <taxon>eudicotyledons</taxon>
        <taxon>Gunneridae</taxon>
        <taxon>Pentapetalae</taxon>
        <taxon>asterids</taxon>
        <taxon>campanulids</taxon>
        <taxon>Asterales</taxon>
        <taxon>Asteraceae</taxon>
        <taxon>Asteroideae</taxon>
        <taxon>Anthemideae</taxon>
        <taxon>Anthemidinae</taxon>
        <taxon>Tanacetum</taxon>
    </lineage>
</organism>
<comment type="caution">
    <text evidence="2">The sequence shown here is derived from an EMBL/GenBank/DDBJ whole genome shotgun (WGS) entry which is preliminary data.</text>
</comment>
<dbReference type="AlphaFoldDB" id="A0A699UN61"/>
<feature type="compositionally biased region" description="Basic and acidic residues" evidence="1">
    <location>
        <begin position="71"/>
        <end position="85"/>
    </location>
</feature>
<evidence type="ECO:0000313" key="2">
    <source>
        <dbReference type="EMBL" id="GFD24622.1"/>
    </source>
</evidence>
<feature type="region of interest" description="Disordered" evidence="1">
    <location>
        <begin position="64"/>
        <end position="93"/>
    </location>
</feature>
<dbReference type="EMBL" id="BKCJ011353888">
    <property type="protein sequence ID" value="GFD24622.1"/>
    <property type="molecule type" value="Genomic_DNA"/>
</dbReference>
<accession>A0A699UN61</accession>
<sequence>TGPTWLFDIDSLTRTMNYQPVHAGHQTNSGVGFQDSFDAEKAREEVDQSYMLFHKPESKVILSLSSSAQSKDQDDKIKKEAKGKSPVESVTGYRDLNAEFEDCYENSSNEVNTASSTVPTVG</sequence>
<proteinExistence type="predicted"/>
<name>A0A699UN61_TANCI</name>
<gene>
    <name evidence="2" type="ORF">Tci_896591</name>
</gene>